<dbReference type="EMBL" id="JARWAI010000016">
    <property type="protein sequence ID" value="MDR5876551.1"/>
    <property type="molecule type" value="Genomic_DNA"/>
</dbReference>
<keyword evidence="2" id="KW-1185">Reference proteome</keyword>
<proteinExistence type="predicted"/>
<organism evidence="1 2">
    <name type="scientific">Vreelandella gomseomensis</name>
    <dbReference type="NCBI Taxonomy" id="370766"/>
    <lineage>
        <taxon>Bacteria</taxon>
        <taxon>Pseudomonadati</taxon>
        <taxon>Pseudomonadota</taxon>
        <taxon>Gammaproteobacteria</taxon>
        <taxon>Oceanospirillales</taxon>
        <taxon>Halomonadaceae</taxon>
        <taxon>Vreelandella</taxon>
    </lineage>
</organism>
<dbReference type="RefSeq" id="WP_310541130.1">
    <property type="nucleotide sequence ID" value="NZ_JARWAI010000016.1"/>
</dbReference>
<comment type="caution">
    <text evidence="1">The sequence shown here is derived from an EMBL/GenBank/DDBJ whole genome shotgun (WGS) entry which is preliminary data.</text>
</comment>
<dbReference type="Proteomes" id="UP001269267">
    <property type="component" value="Unassembled WGS sequence"/>
</dbReference>
<feature type="non-terminal residue" evidence="1">
    <location>
        <position position="1"/>
    </location>
</feature>
<reference evidence="1 2" key="1">
    <citation type="submission" date="2023-04" db="EMBL/GenBank/DDBJ databases">
        <title>A long-awaited taxogenomic arrangement of the family Halomonadaceae.</title>
        <authorList>
            <person name="De La Haba R."/>
            <person name="Chuvochina M."/>
            <person name="Wittouck S."/>
            <person name="Arahal D.R."/>
            <person name="Sanchez-Porro C."/>
            <person name="Hugenholtz P."/>
            <person name="Ventosa A."/>
        </authorList>
    </citation>
    <scope>NUCLEOTIDE SEQUENCE [LARGE SCALE GENOMIC DNA]</scope>
    <source>
        <strain evidence="1 2">DSM 18042</strain>
    </source>
</reference>
<evidence type="ECO:0008006" key="3">
    <source>
        <dbReference type="Google" id="ProtNLM"/>
    </source>
</evidence>
<protein>
    <recommendedName>
        <fullName evidence="3">S-layer protein</fullName>
    </recommendedName>
</protein>
<gene>
    <name evidence="1" type="ORF">QC815_16700</name>
</gene>
<sequence>ETLAGFTKAVVYNVEGTATEVADALGGTAETQAGINDAVDVSATGTADVSQAEVIADANNSGGTTYDVADSLTSVLGGAASGALADTAAEKNGLTGAASITINDITAGNETVTFNNLESDLAATTIDFTDDDLATLTAGEVTTITGAGLALTDADAITVTGVTAANATTVAGVLAGDNDTVEFVGGAVELAQADFLTVAGAASLTAADAITVTGVTAANATAVAGVLAGDNDTVEFDGGAVELAQADFLTVAGAASLTDTDVITVTGVTQAEFEAVTDELVGNDDIVDLGEAITLAPADFIDAFDTKGISATTGDEITVDMASFAATAGAIDIAGTAANDTFDYAGTETNKGVTGFGGNGSTDTIDLIDANAATTLTEADGSNNFAMADNAVFFLNIGSSGDVELSGQVANALNTAFSDDVDMTNSFVVIADDDSSAIYAVSNTSGTGIDDTDGDLKLIGTIDSVLMAGNIAVDTVA</sequence>
<accession>A0ABU1GGE8</accession>
<evidence type="ECO:0000313" key="1">
    <source>
        <dbReference type="EMBL" id="MDR5876551.1"/>
    </source>
</evidence>
<name>A0ABU1GGE8_9GAMM</name>
<evidence type="ECO:0000313" key="2">
    <source>
        <dbReference type="Proteomes" id="UP001269267"/>
    </source>
</evidence>